<gene>
    <name evidence="7" type="primary">pgl</name>
    <name evidence="9" type="ORF">ABID21_003764</name>
</gene>
<dbReference type="NCBIfam" id="TIGR01198">
    <property type="entry name" value="pgl"/>
    <property type="match status" value="1"/>
</dbReference>
<evidence type="ECO:0000313" key="10">
    <source>
        <dbReference type="Proteomes" id="UP001549031"/>
    </source>
</evidence>
<dbReference type="InterPro" id="IPR006148">
    <property type="entry name" value="Glc/Gal-6P_isomerase"/>
</dbReference>
<name>A0ABV2HAS1_9HYPH</name>
<keyword evidence="7 9" id="KW-0378">Hydrolase</keyword>
<protein>
    <recommendedName>
        <fullName evidence="6 7">6-phosphogluconolactonase</fullName>
        <shortName evidence="7">6PGL</shortName>
        <ecNumber evidence="5 7">3.1.1.31</ecNumber>
    </recommendedName>
</protein>
<dbReference type="InterPro" id="IPR039104">
    <property type="entry name" value="6PGL"/>
</dbReference>
<sequence length="233" mass="25078">MTELSLHEFADGPTLADKLAAQVAHRLSSAIEANGKASIAVSGGSTPKKFFQALSARDVDWQKVTVTLVDERFVPVDNPRSNHALVRDHLLQNKAADAQFIPLFHQCPNADEAASIATREAAEIGNPFDVVILGMGGDGHTASFFPHGDHLAKALDANGPRCVMSMEAEGADEPRLTFSFSSLSDARLLVLHIEGEAKKDVLKKAQDGTDETEMPIRAVLNRAASPVEIYWAP</sequence>
<evidence type="ECO:0000256" key="7">
    <source>
        <dbReference type="RuleBase" id="RU365095"/>
    </source>
</evidence>
<dbReference type="Gene3D" id="3.40.50.1360">
    <property type="match status" value="1"/>
</dbReference>
<evidence type="ECO:0000256" key="2">
    <source>
        <dbReference type="ARBA" id="ARBA00002681"/>
    </source>
</evidence>
<dbReference type="CDD" id="cd01400">
    <property type="entry name" value="6PGL"/>
    <property type="match status" value="1"/>
</dbReference>
<keyword evidence="10" id="KW-1185">Reference proteome</keyword>
<evidence type="ECO:0000256" key="1">
    <source>
        <dbReference type="ARBA" id="ARBA00000832"/>
    </source>
</evidence>
<reference evidence="9 10" key="1">
    <citation type="submission" date="2024-06" db="EMBL/GenBank/DDBJ databases">
        <title>Genomic Encyclopedia of Type Strains, Phase IV (KMG-IV): sequencing the most valuable type-strain genomes for metagenomic binning, comparative biology and taxonomic classification.</title>
        <authorList>
            <person name="Goeker M."/>
        </authorList>
    </citation>
    <scope>NUCLEOTIDE SEQUENCE [LARGE SCALE GENOMIC DNA]</scope>
    <source>
        <strain evidence="9 10">DSM 105042</strain>
    </source>
</reference>
<comment type="catalytic activity">
    <reaction evidence="1 7">
        <text>6-phospho-D-glucono-1,5-lactone + H2O = 6-phospho-D-gluconate + H(+)</text>
        <dbReference type="Rhea" id="RHEA:12556"/>
        <dbReference type="ChEBI" id="CHEBI:15377"/>
        <dbReference type="ChEBI" id="CHEBI:15378"/>
        <dbReference type="ChEBI" id="CHEBI:57955"/>
        <dbReference type="ChEBI" id="CHEBI:58759"/>
        <dbReference type="EC" id="3.1.1.31"/>
    </reaction>
</comment>
<evidence type="ECO:0000256" key="6">
    <source>
        <dbReference type="ARBA" id="ARBA00020337"/>
    </source>
</evidence>
<comment type="caution">
    <text evidence="9">The sequence shown here is derived from an EMBL/GenBank/DDBJ whole genome shotgun (WGS) entry which is preliminary data.</text>
</comment>
<dbReference type="InterPro" id="IPR037171">
    <property type="entry name" value="NagB/RpiA_transferase-like"/>
</dbReference>
<organism evidence="9 10">
    <name type="scientific">Pseudorhizobium tarimense</name>
    <dbReference type="NCBI Taxonomy" id="1079109"/>
    <lineage>
        <taxon>Bacteria</taxon>
        <taxon>Pseudomonadati</taxon>
        <taxon>Pseudomonadota</taxon>
        <taxon>Alphaproteobacteria</taxon>
        <taxon>Hyphomicrobiales</taxon>
        <taxon>Rhizobiaceae</taxon>
        <taxon>Rhizobium/Agrobacterium group</taxon>
        <taxon>Pseudorhizobium</taxon>
    </lineage>
</organism>
<dbReference type="GO" id="GO:0017057">
    <property type="term" value="F:6-phosphogluconolactonase activity"/>
    <property type="evidence" value="ECO:0007669"/>
    <property type="project" value="UniProtKB-EC"/>
</dbReference>
<dbReference type="EC" id="3.1.1.31" evidence="5 7"/>
<dbReference type="SUPFAM" id="SSF100950">
    <property type="entry name" value="NagB/RpiA/CoA transferase-like"/>
    <property type="match status" value="1"/>
</dbReference>
<evidence type="ECO:0000313" key="9">
    <source>
        <dbReference type="EMBL" id="MET3587636.1"/>
    </source>
</evidence>
<evidence type="ECO:0000256" key="5">
    <source>
        <dbReference type="ARBA" id="ARBA00013198"/>
    </source>
</evidence>
<feature type="domain" description="Glucosamine/galactosamine-6-phosphate isomerase" evidence="8">
    <location>
        <begin position="14"/>
        <end position="222"/>
    </location>
</feature>
<dbReference type="EMBL" id="JBEPLJ010000015">
    <property type="protein sequence ID" value="MET3587636.1"/>
    <property type="molecule type" value="Genomic_DNA"/>
</dbReference>
<dbReference type="Proteomes" id="UP001549031">
    <property type="component" value="Unassembled WGS sequence"/>
</dbReference>
<evidence type="ECO:0000256" key="3">
    <source>
        <dbReference type="ARBA" id="ARBA00004961"/>
    </source>
</evidence>
<evidence type="ECO:0000259" key="8">
    <source>
        <dbReference type="Pfam" id="PF01182"/>
    </source>
</evidence>
<dbReference type="PANTHER" id="PTHR11054">
    <property type="entry name" value="6-PHOSPHOGLUCONOLACTONASE"/>
    <property type="match status" value="1"/>
</dbReference>
<proteinExistence type="inferred from homology"/>
<dbReference type="Pfam" id="PF01182">
    <property type="entry name" value="Glucosamine_iso"/>
    <property type="match status" value="1"/>
</dbReference>
<comment type="pathway">
    <text evidence="3 7">Carbohydrate degradation; pentose phosphate pathway; D-ribulose 5-phosphate from D-glucose 6-phosphate (oxidative stage): step 2/3.</text>
</comment>
<comment type="function">
    <text evidence="2 7">Hydrolysis of 6-phosphogluconolactone to 6-phosphogluconate.</text>
</comment>
<comment type="similarity">
    <text evidence="4 7">Belongs to the glucosamine/galactosamine-6-phosphate isomerase family. 6-phosphogluconolactonase subfamily.</text>
</comment>
<dbReference type="InterPro" id="IPR005900">
    <property type="entry name" value="6-phosphogluconolactonase_DevB"/>
</dbReference>
<evidence type="ECO:0000256" key="4">
    <source>
        <dbReference type="ARBA" id="ARBA00010662"/>
    </source>
</evidence>
<dbReference type="RefSeq" id="WP_247245529.1">
    <property type="nucleotide sequence ID" value="NZ_JALJRA010000016.1"/>
</dbReference>
<accession>A0ABV2HAS1</accession>
<dbReference type="PANTHER" id="PTHR11054:SF0">
    <property type="entry name" value="6-PHOSPHOGLUCONOLACTONASE"/>
    <property type="match status" value="1"/>
</dbReference>